<sequence length="253" mass="28485">MSKKPTIAFNGDFRPARKDVNPLSWFNTGYYDSITAAGGLPMPLPPFADDADLNQFLDNVDGLVLAGCTQDMNPQRLGMEPHPTTRAMPARREDFDRRLCKIAYERRIPVLAIGLGMQMLNVVCGGTIYQHISEAYPRPLHHFDPVEKNLRHIIEIVPETRMDEIYGPGEIRINSSHHQSVDQLATPFRVSATAPDGVIEAYESILDDWYCLGVQWHPESETSSALDMQVFQHFLQACTAVEQPMILQLRHAA</sequence>
<dbReference type="CDD" id="cd01745">
    <property type="entry name" value="GATase1_2"/>
    <property type="match status" value="1"/>
</dbReference>
<dbReference type="GO" id="GO:0033969">
    <property type="term" value="F:gamma-glutamyl-gamma-aminobutyrate hydrolase activity"/>
    <property type="evidence" value="ECO:0007669"/>
    <property type="project" value="TreeGrafter"/>
</dbReference>
<dbReference type="InterPro" id="IPR011697">
    <property type="entry name" value="Peptidase_C26"/>
</dbReference>
<dbReference type="PROSITE" id="PS51273">
    <property type="entry name" value="GATASE_TYPE_1"/>
    <property type="match status" value="1"/>
</dbReference>
<dbReference type="PANTHER" id="PTHR43235:SF1">
    <property type="entry name" value="GLUTAMINE AMIDOTRANSFERASE PB2B2.05-RELATED"/>
    <property type="match status" value="1"/>
</dbReference>
<dbReference type="EMBL" id="CP036276">
    <property type="protein sequence ID" value="QDU44388.1"/>
    <property type="molecule type" value="Genomic_DNA"/>
</dbReference>
<organism evidence="1 2">
    <name type="scientific">Symmachiella dynata</name>
    <dbReference type="NCBI Taxonomy" id="2527995"/>
    <lineage>
        <taxon>Bacteria</taxon>
        <taxon>Pseudomonadati</taxon>
        <taxon>Planctomycetota</taxon>
        <taxon>Planctomycetia</taxon>
        <taxon>Planctomycetales</taxon>
        <taxon>Planctomycetaceae</taxon>
        <taxon>Symmachiella</taxon>
    </lineage>
</organism>
<reference evidence="1 2" key="1">
    <citation type="submission" date="2019-02" db="EMBL/GenBank/DDBJ databases">
        <title>Deep-cultivation of Planctomycetes and their phenomic and genomic characterization uncovers novel biology.</title>
        <authorList>
            <person name="Wiegand S."/>
            <person name="Jogler M."/>
            <person name="Boedeker C."/>
            <person name="Pinto D."/>
            <person name="Vollmers J."/>
            <person name="Rivas-Marin E."/>
            <person name="Kohn T."/>
            <person name="Peeters S.H."/>
            <person name="Heuer A."/>
            <person name="Rast P."/>
            <person name="Oberbeckmann S."/>
            <person name="Bunk B."/>
            <person name="Jeske O."/>
            <person name="Meyerdierks A."/>
            <person name="Storesund J.E."/>
            <person name="Kallscheuer N."/>
            <person name="Luecker S."/>
            <person name="Lage O.M."/>
            <person name="Pohl T."/>
            <person name="Merkel B.J."/>
            <person name="Hornburger P."/>
            <person name="Mueller R.-W."/>
            <person name="Bruemmer F."/>
            <person name="Labrenz M."/>
            <person name="Spormann A.M."/>
            <person name="Op den Camp H."/>
            <person name="Overmann J."/>
            <person name="Amann R."/>
            <person name="Jetten M.S.M."/>
            <person name="Mascher T."/>
            <person name="Medema M.H."/>
            <person name="Devos D.P."/>
            <person name="Kaster A.-K."/>
            <person name="Ovreas L."/>
            <person name="Rohde M."/>
            <person name="Galperin M.Y."/>
            <person name="Jogler C."/>
        </authorList>
    </citation>
    <scope>NUCLEOTIDE SEQUENCE [LARGE SCALE GENOMIC DNA]</scope>
    <source>
        <strain evidence="1 2">Mal52</strain>
    </source>
</reference>
<dbReference type="AlphaFoldDB" id="A0A517ZPI1"/>
<evidence type="ECO:0000313" key="1">
    <source>
        <dbReference type="EMBL" id="QDU44388.1"/>
    </source>
</evidence>
<keyword evidence="1" id="KW-0315">Glutamine amidotransferase</keyword>
<dbReference type="EC" id="2.4.2.-" evidence="1"/>
<dbReference type="GO" id="GO:0005829">
    <property type="term" value="C:cytosol"/>
    <property type="evidence" value="ECO:0007669"/>
    <property type="project" value="TreeGrafter"/>
</dbReference>
<dbReference type="RefSeq" id="WP_145376755.1">
    <property type="nucleotide sequence ID" value="NZ_CAXBED010000084.1"/>
</dbReference>
<keyword evidence="2" id="KW-1185">Reference proteome</keyword>
<keyword evidence="1" id="KW-0808">Transferase</keyword>
<gene>
    <name evidence="1" type="ORF">Mal52_28690</name>
</gene>
<dbReference type="InterPro" id="IPR029062">
    <property type="entry name" value="Class_I_gatase-like"/>
</dbReference>
<dbReference type="PANTHER" id="PTHR43235">
    <property type="entry name" value="GLUTAMINE AMIDOTRANSFERASE PB2B2.05-RELATED"/>
    <property type="match status" value="1"/>
</dbReference>
<keyword evidence="1" id="KW-0328">Glycosyltransferase</keyword>
<dbReference type="InterPro" id="IPR044668">
    <property type="entry name" value="PuuD-like"/>
</dbReference>
<dbReference type="SUPFAM" id="SSF52317">
    <property type="entry name" value="Class I glutamine amidotransferase-like"/>
    <property type="match status" value="1"/>
</dbReference>
<protein>
    <submittedName>
        <fullName evidence="1">Glutamine amidotransferase</fullName>
        <ecNumber evidence="1">2.4.2.-</ecNumber>
    </submittedName>
</protein>
<dbReference type="Gene3D" id="3.40.50.880">
    <property type="match status" value="1"/>
</dbReference>
<proteinExistence type="predicted"/>
<dbReference type="GO" id="GO:0016757">
    <property type="term" value="F:glycosyltransferase activity"/>
    <property type="evidence" value="ECO:0007669"/>
    <property type="project" value="UniProtKB-KW"/>
</dbReference>
<accession>A0A517ZPI1</accession>
<evidence type="ECO:0000313" key="2">
    <source>
        <dbReference type="Proteomes" id="UP000319383"/>
    </source>
</evidence>
<name>A0A517ZPI1_9PLAN</name>
<dbReference type="Pfam" id="PF07722">
    <property type="entry name" value="Peptidase_C26"/>
    <property type="match status" value="1"/>
</dbReference>
<dbReference type="GO" id="GO:0006598">
    <property type="term" value="P:polyamine catabolic process"/>
    <property type="evidence" value="ECO:0007669"/>
    <property type="project" value="TreeGrafter"/>
</dbReference>
<dbReference type="Proteomes" id="UP000319383">
    <property type="component" value="Chromosome"/>
</dbReference>
<dbReference type="KEGG" id="sdyn:Mal52_28690"/>